<accession>A0AAN7YM43</accession>
<evidence type="ECO:0000256" key="4">
    <source>
        <dbReference type="ARBA" id="ARBA00023242"/>
    </source>
</evidence>
<evidence type="ECO:0000313" key="9">
    <source>
        <dbReference type="Proteomes" id="UP001310890"/>
    </source>
</evidence>
<dbReference type="AlphaFoldDB" id="A0AAN7YM43"/>
<evidence type="ECO:0000256" key="6">
    <source>
        <dbReference type="ARBA" id="ARBA00040136"/>
    </source>
</evidence>
<organism evidence="8 9">
    <name type="scientific">Meristemomyces frigidus</name>
    <dbReference type="NCBI Taxonomy" id="1508187"/>
    <lineage>
        <taxon>Eukaryota</taxon>
        <taxon>Fungi</taxon>
        <taxon>Dikarya</taxon>
        <taxon>Ascomycota</taxon>
        <taxon>Pezizomycotina</taxon>
        <taxon>Dothideomycetes</taxon>
        <taxon>Dothideomycetidae</taxon>
        <taxon>Mycosphaerellales</taxon>
        <taxon>Teratosphaeriaceae</taxon>
        <taxon>Meristemomyces</taxon>
    </lineage>
</organism>
<dbReference type="Gene3D" id="1.10.20.10">
    <property type="entry name" value="Histone, subunit A"/>
    <property type="match status" value="1"/>
</dbReference>
<sequence length="173" mass="19183">MTDRQRPSTQRPSQVKAAQTFFSQTDLSELLFAYGDNPPSLPTTLSILDSILVSFITETCHVAALSASYSRRQKIKIDDFKFVLRHDEYLLGRVLEQMFKDQRIQQEKKGVDLDIYAREGMGAGLGALGDVADVGGVTSELKRGRGRGGRRKRKSGEDGEGEGGSRKRVKSED</sequence>
<dbReference type="GO" id="GO:0005669">
    <property type="term" value="C:transcription factor TFIID complex"/>
    <property type="evidence" value="ECO:0007669"/>
    <property type="project" value="TreeGrafter"/>
</dbReference>
<dbReference type="GO" id="GO:0046982">
    <property type="term" value="F:protein heterodimerization activity"/>
    <property type="evidence" value="ECO:0007669"/>
    <property type="project" value="InterPro"/>
</dbReference>
<evidence type="ECO:0000256" key="2">
    <source>
        <dbReference type="ARBA" id="ARBA00023015"/>
    </source>
</evidence>
<evidence type="ECO:0000256" key="1">
    <source>
        <dbReference type="ARBA" id="ARBA00004123"/>
    </source>
</evidence>
<evidence type="ECO:0000256" key="7">
    <source>
        <dbReference type="SAM" id="MobiDB-lite"/>
    </source>
</evidence>
<keyword evidence="2" id="KW-0805">Transcription regulation</keyword>
<dbReference type="Proteomes" id="UP001310890">
    <property type="component" value="Unassembled WGS sequence"/>
</dbReference>
<protein>
    <recommendedName>
        <fullName evidence="6">Transcription initiation factor TFIID subunit 13</fullName>
    </recommendedName>
</protein>
<dbReference type="Pfam" id="PF02269">
    <property type="entry name" value="TFIID-18kDa"/>
    <property type="match status" value="1"/>
</dbReference>
<evidence type="ECO:0000313" key="8">
    <source>
        <dbReference type="EMBL" id="KAK5105832.1"/>
    </source>
</evidence>
<evidence type="ECO:0000256" key="3">
    <source>
        <dbReference type="ARBA" id="ARBA00023163"/>
    </source>
</evidence>
<dbReference type="SUPFAM" id="SSF47113">
    <property type="entry name" value="Histone-fold"/>
    <property type="match status" value="1"/>
</dbReference>
<dbReference type="EMBL" id="JAVRRL010000150">
    <property type="protein sequence ID" value="KAK5105832.1"/>
    <property type="molecule type" value="Genomic_DNA"/>
</dbReference>
<dbReference type="InterPro" id="IPR003195">
    <property type="entry name" value="TFIID_TAF13"/>
</dbReference>
<feature type="compositionally biased region" description="Basic residues" evidence="7">
    <location>
        <begin position="144"/>
        <end position="154"/>
    </location>
</feature>
<comment type="subcellular location">
    <subcellularLocation>
        <location evidence="1">Nucleus</location>
    </subcellularLocation>
</comment>
<dbReference type="GO" id="GO:0051123">
    <property type="term" value="P:RNA polymerase II preinitiation complex assembly"/>
    <property type="evidence" value="ECO:0007669"/>
    <property type="project" value="TreeGrafter"/>
</dbReference>
<feature type="region of interest" description="Disordered" evidence="7">
    <location>
        <begin position="139"/>
        <end position="173"/>
    </location>
</feature>
<name>A0AAN7YM43_9PEZI</name>
<reference evidence="8" key="1">
    <citation type="submission" date="2023-08" db="EMBL/GenBank/DDBJ databases">
        <title>Black Yeasts Isolated from many extreme environments.</title>
        <authorList>
            <person name="Coleine C."/>
            <person name="Stajich J.E."/>
            <person name="Selbmann L."/>
        </authorList>
    </citation>
    <scope>NUCLEOTIDE SEQUENCE</scope>
    <source>
        <strain evidence="8">CCFEE 5401</strain>
    </source>
</reference>
<keyword evidence="3" id="KW-0804">Transcription</keyword>
<proteinExistence type="inferred from homology"/>
<dbReference type="PANTHER" id="PTHR11380">
    <property type="entry name" value="TRANSCRIPTION INITIATION FACTOR TFIID/SUPT3-RELATED"/>
    <property type="match status" value="1"/>
</dbReference>
<dbReference type="InterPro" id="IPR009072">
    <property type="entry name" value="Histone-fold"/>
</dbReference>
<evidence type="ECO:0000256" key="5">
    <source>
        <dbReference type="ARBA" id="ARBA00038392"/>
    </source>
</evidence>
<dbReference type="PANTHER" id="PTHR11380:SF5">
    <property type="entry name" value="TRANSCRIPTION INITIATION FACTOR TFIID SUBUNIT 13"/>
    <property type="match status" value="1"/>
</dbReference>
<keyword evidence="4" id="KW-0539">Nucleus</keyword>
<comment type="similarity">
    <text evidence="5">Belongs to the TAF13 family.</text>
</comment>
<comment type="caution">
    <text evidence="8">The sequence shown here is derived from an EMBL/GenBank/DDBJ whole genome shotgun (WGS) entry which is preliminary data.</text>
</comment>
<gene>
    <name evidence="8" type="ORF">LTR62_002112</name>
</gene>